<accession>A0A1H5QPX9</accession>
<evidence type="ECO:0000313" key="5">
    <source>
        <dbReference type="Proteomes" id="UP000198878"/>
    </source>
</evidence>
<dbReference type="SUPFAM" id="SSF47413">
    <property type="entry name" value="lambda repressor-like DNA-binding domains"/>
    <property type="match status" value="1"/>
</dbReference>
<dbReference type="PANTHER" id="PTHR43236">
    <property type="entry name" value="ANTITOXIN HIGA1"/>
    <property type="match status" value="1"/>
</dbReference>
<sequence length="420" mass="46313">MGTLHPGVSGGTARFDPAVTKVRLRCERTDQDRESSAHERTRTGAETADVNNAQLDPGDIAALFDRSRLRMARELRGLTQVQLAREAGSVTAASVSQFEKGHTRPATATLQRLAVALRVPLSFFAAPARPPAQEELAGFFRSLRSTSPRDRQQALAYVHLARELALELEKYVALPTLDLPRVPLGEGPSLQATDIEQAATQVRRHWNIPDGPIPDVVRMLEMNGMIVVRFKVSIEKVDAFCVNFPDRPVIALGADKGLRDRSRFDAAHELGHLILHGNQSQIGDKVTEGQAHAFAAAFLMPASDIKHELPTQLDWPTLLRLKAKWHVSLAALLVRAKTLGVMSEHVYAQAWKALSARGWRKIEPGPLGNPEVPVLLQRALKLLETTGVSYSEFLRRAGLPEADVTTLLDRDVSERPRVQL</sequence>
<dbReference type="Pfam" id="PF06114">
    <property type="entry name" value="Peptidase_M78"/>
    <property type="match status" value="1"/>
</dbReference>
<dbReference type="AlphaFoldDB" id="A0A1H5QPX9"/>
<feature type="domain" description="HTH cro/C1-type" evidence="3">
    <location>
        <begin position="69"/>
        <end position="124"/>
    </location>
</feature>
<proteinExistence type="inferred from homology"/>
<evidence type="ECO:0000313" key="4">
    <source>
        <dbReference type="EMBL" id="SEF27418.1"/>
    </source>
</evidence>
<dbReference type="InterPro" id="IPR001387">
    <property type="entry name" value="Cro/C1-type_HTH"/>
</dbReference>
<dbReference type="Pfam" id="PF01381">
    <property type="entry name" value="HTH_3"/>
    <property type="match status" value="1"/>
</dbReference>
<keyword evidence="5" id="KW-1185">Reference proteome</keyword>
<dbReference type="PANTHER" id="PTHR43236:SF1">
    <property type="entry name" value="BLL7220 PROTEIN"/>
    <property type="match status" value="1"/>
</dbReference>
<feature type="region of interest" description="Disordered" evidence="2">
    <location>
        <begin position="27"/>
        <end position="51"/>
    </location>
</feature>
<comment type="similarity">
    <text evidence="1">Belongs to the short-chain fatty acyl-CoA assimilation regulator (ScfR) family.</text>
</comment>
<dbReference type="Gene3D" id="1.10.10.2910">
    <property type="match status" value="1"/>
</dbReference>
<organism evidence="4 5">
    <name type="scientific">Amycolatopsis pretoriensis</name>
    <dbReference type="NCBI Taxonomy" id="218821"/>
    <lineage>
        <taxon>Bacteria</taxon>
        <taxon>Bacillati</taxon>
        <taxon>Actinomycetota</taxon>
        <taxon>Actinomycetes</taxon>
        <taxon>Pseudonocardiales</taxon>
        <taxon>Pseudonocardiaceae</taxon>
        <taxon>Amycolatopsis</taxon>
    </lineage>
</organism>
<dbReference type="EMBL" id="FNUJ01000003">
    <property type="protein sequence ID" value="SEF27418.1"/>
    <property type="molecule type" value="Genomic_DNA"/>
</dbReference>
<name>A0A1H5QPX9_9PSEU</name>
<dbReference type="Proteomes" id="UP000198878">
    <property type="component" value="Unassembled WGS sequence"/>
</dbReference>
<dbReference type="STRING" id="218821.SAMN05421837_103825"/>
<evidence type="ECO:0000256" key="1">
    <source>
        <dbReference type="ARBA" id="ARBA00007227"/>
    </source>
</evidence>
<gene>
    <name evidence="4" type="ORF">SAMN05421837_103825</name>
</gene>
<evidence type="ECO:0000259" key="3">
    <source>
        <dbReference type="PROSITE" id="PS50943"/>
    </source>
</evidence>
<dbReference type="InterPro" id="IPR052345">
    <property type="entry name" value="Rad_response_metalloprotease"/>
</dbReference>
<dbReference type="InterPro" id="IPR010982">
    <property type="entry name" value="Lambda_DNA-bd_dom_sf"/>
</dbReference>
<dbReference type="SMART" id="SM00530">
    <property type="entry name" value="HTH_XRE"/>
    <property type="match status" value="1"/>
</dbReference>
<dbReference type="CDD" id="cd00093">
    <property type="entry name" value="HTH_XRE"/>
    <property type="match status" value="1"/>
</dbReference>
<dbReference type="PROSITE" id="PS50943">
    <property type="entry name" value="HTH_CROC1"/>
    <property type="match status" value="1"/>
</dbReference>
<feature type="compositionally biased region" description="Basic and acidic residues" evidence="2">
    <location>
        <begin position="27"/>
        <end position="43"/>
    </location>
</feature>
<protein>
    <submittedName>
        <fullName evidence="4">Zn-dependent peptidase ImmA, M78 family</fullName>
    </submittedName>
</protein>
<dbReference type="InterPro" id="IPR010359">
    <property type="entry name" value="IrrE_HExxH"/>
</dbReference>
<reference evidence="5" key="1">
    <citation type="submission" date="2016-10" db="EMBL/GenBank/DDBJ databases">
        <authorList>
            <person name="Varghese N."/>
            <person name="Submissions S."/>
        </authorList>
    </citation>
    <scope>NUCLEOTIDE SEQUENCE [LARGE SCALE GENOMIC DNA]</scope>
    <source>
        <strain evidence="5">DSM 44654</strain>
    </source>
</reference>
<evidence type="ECO:0000256" key="2">
    <source>
        <dbReference type="SAM" id="MobiDB-lite"/>
    </source>
</evidence>
<dbReference type="Gene3D" id="1.10.260.40">
    <property type="entry name" value="lambda repressor-like DNA-binding domains"/>
    <property type="match status" value="1"/>
</dbReference>
<dbReference type="GO" id="GO:0003677">
    <property type="term" value="F:DNA binding"/>
    <property type="evidence" value="ECO:0007669"/>
    <property type="project" value="InterPro"/>
</dbReference>